<dbReference type="GO" id="GO:0005634">
    <property type="term" value="C:nucleus"/>
    <property type="evidence" value="ECO:0007669"/>
    <property type="project" value="TreeGrafter"/>
</dbReference>
<dbReference type="GO" id="GO:0008270">
    <property type="term" value="F:zinc ion binding"/>
    <property type="evidence" value="ECO:0007669"/>
    <property type="project" value="UniProtKB-KW"/>
</dbReference>
<evidence type="ECO:0000256" key="2">
    <source>
        <dbReference type="ARBA" id="ARBA00022771"/>
    </source>
</evidence>
<dbReference type="EMBL" id="JANIEX010001768">
    <property type="protein sequence ID" value="KAJ3554620.1"/>
    <property type="molecule type" value="Genomic_DNA"/>
</dbReference>
<dbReference type="Pfam" id="PF01753">
    <property type="entry name" value="zf-MYND"/>
    <property type="match status" value="1"/>
</dbReference>
<dbReference type="GO" id="GO:0000981">
    <property type="term" value="F:DNA-binding transcription factor activity, RNA polymerase II-specific"/>
    <property type="evidence" value="ECO:0007669"/>
    <property type="project" value="TreeGrafter"/>
</dbReference>
<dbReference type="Gene3D" id="6.10.140.2220">
    <property type="match status" value="1"/>
</dbReference>
<feature type="domain" description="MYND-type" evidence="5">
    <location>
        <begin position="16"/>
        <end position="53"/>
    </location>
</feature>
<dbReference type="PROSITE" id="PS01360">
    <property type="entry name" value="ZF_MYND_1"/>
    <property type="match status" value="1"/>
</dbReference>
<keyword evidence="7" id="KW-1185">Reference proteome</keyword>
<proteinExistence type="predicted"/>
<keyword evidence="3" id="KW-0862">Zinc</keyword>
<protein>
    <recommendedName>
        <fullName evidence="5">MYND-type domain-containing protein</fullName>
    </recommendedName>
</protein>
<dbReference type="Proteomes" id="UP001213000">
    <property type="component" value="Unassembled WGS sequence"/>
</dbReference>
<name>A0AAD5VER5_9AGAR</name>
<dbReference type="InterPro" id="IPR024119">
    <property type="entry name" value="TF_DEAF-1"/>
</dbReference>
<keyword evidence="1" id="KW-0479">Metal-binding</keyword>
<dbReference type="PANTHER" id="PTHR10237:SF14">
    <property type="entry name" value="MYND-TYPE DOMAIN-CONTAINING PROTEIN"/>
    <property type="match status" value="1"/>
</dbReference>
<dbReference type="PANTHER" id="PTHR10237">
    <property type="entry name" value="DEFORMED EPIDERMAL AUTOREGULATORY FACTOR 1 HOMOLOG SUPPRESSIN"/>
    <property type="match status" value="1"/>
</dbReference>
<evidence type="ECO:0000256" key="4">
    <source>
        <dbReference type="PROSITE-ProRule" id="PRU00134"/>
    </source>
</evidence>
<reference evidence="6" key="1">
    <citation type="submission" date="2022-07" db="EMBL/GenBank/DDBJ databases">
        <title>Genome Sequence of Leucocoprinus birnbaumii.</title>
        <authorList>
            <person name="Buettner E."/>
        </authorList>
    </citation>
    <scope>NUCLEOTIDE SEQUENCE</scope>
    <source>
        <strain evidence="6">VT141</strain>
    </source>
</reference>
<evidence type="ECO:0000256" key="3">
    <source>
        <dbReference type="ARBA" id="ARBA00022833"/>
    </source>
</evidence>
<evidence type="ECO:0000259" key="5">
    <source>
        <dbReference type="PROSITE" id="PS50865"/>
    </source>
</evidence>
<dbReference type="InterPro" id="IPR002893">
    <property type="entry name" value="Znf_MYND"/>
</dbReference>
<keyword evidence="2 4" id="KW-0863">Zinc-finger</keyword>
<gene>
    <name evidence="6" type="ORF">NP233_g12384</name>
</gene>
<evidence type="ECO:0000256" key="1">
    <source>
        <dbReference type="ARBA" id="ARBA00022723"/>
    </source>
</evidence>
<sequence>MSSRTVYAPLSKLDKCSRCKATARLSLCSSCREVIYCSKECQREDWADHKHFCKQTEPVDLNQLWPFFAHLSEVSRVDPARPTHPALCHKILNKPIPNTTYEDINGIGCNPVLLGDALPKGQQGPKSSAWWSGAMSSHYRGKLFSRISREGNCLPVLISILVALMAEMYTTIYDPEKDGASSSTGDQFGHNKRFRLRCEGHSIVDFGICKGAVEVKEMDTFGYWKDFPSDPDMNFFRGQDPKDHYWIYFKTLREEFLLDLCMWTFNFGFYIDTTPYQPRNYPSLPRMNRDVGAFFLTREYRQMCPKLHWEKTRFSVLQNKELQAAVTTPELGAEAKNTLWTFMDQVAGKQQSQVDRDLLVSWTKNHRKMLASNLYRKGFLQYPASPSVQIDYNPGLGEGVRPSPEKEDAIIKQIKKLTRDARKGKISSEELVEGLRALKKKY</sequence>
<organism evidence="6 7">
    <name type="scientific">Leucocoprinus birnbaumii</name>
    <dbReference type="NCBI Taxonomy" id="56174"/>
    <lineage>
        <taxon>Eukaryota</taxon>
        <taxon>Fungi</taxon>
        <taxon>Dikarya</taxon>
        <taxon>Basidiomycota</taxon>
        <taxon>Agaricomycotina</taxon>
        <taxon>Agaricomycetes</taxon>
        <taxon>Agaricomycetidae</taxon>
        <taxon>Agaricales</taxon>
        <taxon>Agaricineae</taxon>
        <taxon>Agaricaceae</taxon>
        <taxon>Leucocoprinus</taxon>
    </lineage>
</organism>
<evidence type="ECO:0000313" key="7">
    <source>
        <dbReference type="Proteomes" id="UP001213000"/>
    </source>
</evidence>
<accession>A0AAD5VER5</accession>
<comment type="caution">
    <text evidence="6">The sequence shown here is derived from an EMBL/GenBank/DDBJ whole genome shotgun (WGS) entry which is preliminary data.</text>
</comment>
<dbReference type="PROSITE" id="PS50865">
    <property type="entry name" value="ZF_MYND_2"/>
    <property type="match status" value="1"/>
</dbReference>
<dbReference type="SUPFAM" id="SSF144232">
    <property type="entry name" value="HIT/MYND zinc finger-like"/>
    <property type="match status" value="1"/>
</dbReference>
<dbReference type="AlphaFoldDB" id="A0AAD5VER5"/>
<evidence type="ECO:0000313" key="6">
    <source>
        <dbReference type="EMBL" id="KAJ3554620.1"/>
    </source>
</evidence>